<evidence type="ECO:0000313" key="3">
    <source>
        <dbReference type="Proteomes" id="UP000177190"/>
    </source>
</evidence>
<proteinExistence type="predicted"/>
<gene>
    <name evidence="2" type="ORF">A2812_01825</name>
</gene>
<dbReference type="Proteomes" id="UP000177190">
    <property type="component" value="Unassembled WGS sequence"/>
</dbReference>
<keyword evidence="1" id="KW-0472">Membrane</keyword>
<keyword evidence="1" id="KW-1133">Transmembrane helix</keyword>
<sequence length="108" mass="11621">MILTKAIGYILIAAGLATIIITCFYSYNIYTGKASAPIIFQIPVSVETSSGPQSLQDQIEQTVQKQISQVLPPAIFSKILNLATWSLFAFILIFAGGTIASIGIKLIK</sequence>
<keyword evidence="1" id="KW-0812">Transmembrane</keyword>
<accession>A0A1G2HSB8</accession>
<dbReference type="AlphaFoldDB" id="A0A1G2HSB8"/>
<evidence type="ECO:0000256" key="1">
    <source>
        <dbReference type="SAM" id="Phobius"/>
    </source>
</evidence>
<comment type="caution">
    <text evidence="2">The sequence shown here is derived from an EMBL/GenBank/DDBJ whole genome shotgun (WGS) entry which is preliminary data.</text>
</comment>
<reference evidence="2 3" key="1">
    <citation type="journal article" date="2016" name="Nat. Commun.">
        <title>Thousands of microbial genomes shed light on interconnected biogeochemical processes in an aquifer system.</title>
        <authorList>
            <person name="Anantharaman K."/>
            <person name="Brown C.T."/>
            <person name="Hug L.A."/>
            <person name="Sharon I."/>
            <person name="Castelle C.J."/>
            <person name="Probst A.J."/>
            <person name="Thomas B.C."/>
            <person name="Singh A."/>
            <person name="Wilkins M.J."/>
            <person name="Karaoz U."/>
            <person name="Brodie E.L."/>
            <person name="Williams K.H."/>
            <person name="Hubbard S.S."/>
            <person name="Banfield J.F."/>
        </authorList>
    </citation>
    <scope>NUCLEOTIDE SEQUENCE [LARGE SCALE GENOMIC DNA]</scope>
</reference>
<dbReference type="EMBL" id="MHOM01000019">
    <property type="protein sequence ID" value="OGZ64788.1"/>
    <property type="molecule type" value="Genomic_DNA"/>
</dbReference>
<evidence type="ECO:0000313" key="2">
    <source>
        <dbReference type="EMBL" id="OGZ64788.1"/>
    </source>
</evidence>
<protein>
    <submittedName>
        <fullName evidence="2">Uncharacterized protein</fullName>
    </submittedName>
</protein>
<name>A0A1G2HSB8_9BACT</name>
<organism evidence="2 3">
    <name type="scientific">Candidatus Staskawiczbacteria bacterium RIFCSPHIGHO2_01_FULL_36_16</name>
    <dbReference type="NCBI Taxonomy" id="1802200"/>
    <lineage>
        <taxon>Bacteria</taxon>
        <taxon>Candidatus Staskawicziibacteriota</taxon>
    </lineage>
</organism>
<feature type="transmembrane region" description="Helical" evidence="1">
    <location>
        <begin position="7"/>
        <end position="27"/>
    </location>
</feature>
<feature type="transmembrane region" description="Helical" evidence="1">
    <location>
        <begin position="82"/>
        <end position="104"/>
    </location>
</feature>
<dbReference type="STRING" id="1802200.A2812_01825"/>